<name>A0ABX1ZBA4_9BACL</name>
<proteinExistence type="predicted"/>
<accession>A0ABX1ZBA4</accession>
<organism evidence="1 2">
    <name type="scientific">Paenibacillus germinis</name>
    <dbReference type="NCBI Taxonomy" id="2654979"/>
    <lineage>
        <taxon>Bacteria</taxon>
        <taxon>Bacillati</taxon>
        <taxon>Bacillota</taxon>
        <taxon>Bacilli</taxon>
        <taxon>Bacillales</taxon>
        <taxon>Paenibacillaceae</taxon>
        <taxon>Paenibacillus</taxon>
    </lineage>
</organism>
<sequence>MKRKIGCLHAHYSNIEYIQKAIASNDLELVHFVDPGLMSRIASDETFDLTKAQNKVNEQIEWIASTKVDAILITCTNYIALLDDEKLKTSVPIIKIDEPFFHYVCSITEPQVLLFTNPATVEGTMKRLNEFATTHAKPINIDVQIIENTFELIMQGKKEQYVNELSNYIKGLLISNQNKIVSVAQLSMVETAEKIECEMGLKIGNPLKTLVTHIESSLQGLFS</sequence>
<evidence type="ECO:0000313" key="1">
    <source>
        <dbReference type="EMBL" id="NOU90611.1"/>
    </source>
</evidence>
<protein>
    <recommendedName>
        <fullName evidence="3">Asp/Glu racemase</fullName>
    </recommendedName>
</protein>
<comment type="caution">
    <text evidence="1">The sequence shown here is derived from an EMBL/GenBank/DDBJ whole genome shotgun (WGS) entry which is preliminary data.</text>
</comment>
<gene>
    <name evidence="1" type="ORF">GC102_33515</name>
</gene>
<dbReference type="Proteomes" id="UP000658690">
    <property type="component" value="Unassembled WGS sequence"/>
</dbReference>
<dbReference type="EMBL" id="WHOC01000175">
    <property type="protein sequence ID" value="NOU90611.1"/>
    <property type="molecule type" value="Genomic_DNA"/>
</dbReference>
<evidence type="ECO:0008006" key="3">
    <source>
        <dbReference type="Google" id="ProtNLM"/>
    </source>
</evidence>
<keyword evidence="2" id="KW-1185">Reference proteome</keyword>
<evidence type="ECO:0000313" key="2">
    <source>
        <dbReference type="Proteomes" id="UP000658690"/>
    </source>
</evidence>
<dbReference type="RefSeq" id="WP_171693372.1">
    <property type="nucleotide sequence ID" value="NZ_WHOC01000175.1"/>
</dbReference>
<reference evidence="1 2" key="1">
    <citation type="submission" date="2019-10" db="EMBL/GenBank/DDBJ databases">
        <title>Description of Paenibacillus choica sp. nov.</title>
        <authorList>
            <person name="Carlier A."/>
            <person name="Qi S."/>
        </authorList>
    </citation>
    <scope>NUCLEOTIDE SEQUENCE [LARGE SCALE GENOMIC DNA]</scope>
    <source>
        <strain evidence="1 2">LMG 31460</strain>
    </source>
</reference>